<dbReference type="Gene3D" id="3.20.10.10">
    <property type="entry name" value="D-amino Acid Aminotransferase, subunit A, domain 2"/>
    <property type="match status" value="1"/>
</dbReference>
<name>A0A382NZA8_9ZZZZ</name>
<dbReference type="AlphaFoldDB" id="A0A382NZA8"/>
<comment type="similarity">
    <text evidence="1">Belongs to the class-IV pyridoxal-phosphate-dependent aminotransferase family.</text>
</comment>
<evidence type="ECO:0000256" key="1">
    <source>
        <dbReference type="ARBA" id="ARBA00009320"/>
    </source>
</evidence>
<sequence>MATKINFNGEIHDQLSISVLDHGFLFGDSVYEVVCTFNNQPCYLDKHLDRLFASAKAISLNIPHDNKWIREQLEVTLGAADNDESYIRIIVTRGVGEINIDPSTCHSPNIIIIVMEIKEYPEPYYEKGIHVALVSIKRNARDALNPNIKTGNYLNNVLAKMEANKLGAQDAIMVNPWGHLTEGTT</sequence>
<evidence type="ECO:0000313" key="2">
    <source>
        <dbReference type="EMBL" id="SVC66449.1"/>
    </source>
</evidence>
<protein>
    <recommendedName>
        <fullName evidence="3">Aminotransferase class IV</fullName>
    </recommendedName>
</protein>
<dbReference type="GO" id="GO:0003824">
    <property type="term" value="F:catalytic activity"/>
    <property type="evidence" value="ECO:0007669"/>
    <property type="project" value="InterPro"/>
</dbReference>
<dbReference type="EMBL" id="UINC01103790">
    <property type="protein sequence ID" value="SVC66449.1"/>
    <property type="molecule type" value="Genomic_DNA"/>
</dbReference>
<reference evidence="2" key="1">
    <citation type="submission" date="2018-05" db="EMBL/GenBank/DDBJ databases">
        <authorList>
            <person name="Lanie J.A."/>
            <person name="Ng W.-L."/>
            <person name="Kazmierczak K.M."/>
            <person name="Andrzejewski T.M."/>
            <person name="Davidsen T.M."/>
            <person name="Wayne K.J."/>
            <person name="Tettelin H."/>
            <person name="Glass J.I."/>
            <person name="Rusch D."/>
            <person name="Podicherti R."/>
            <person name="Tsui H.-C.T."/>
            <person name="Winkler M.E."/>
        </authorList>
    </citation>
    <scope>NUCLEOTIDE SEQUENCE</scope>
</reference>
<evidence type="ECO:0008006" key="3">
    <source>
        <dbReference type="Google" id="ProtNLM"/>
    </source>
</evidence>
<feature type="non-terminal residue" evidence="2">
    <location>
        <position position="185"/>
    </location>
</feature>
<dbReference type="InterPro" id="IPR050571">
    <property type="entry name" value="Class-IV_PLP-Dep_Aminotrnsfr"/>
</dbReference>
<dbReference type="InterPro" id="IPR043131">
    <property type="entry name" value="BCAT-like_N"/>
</dbReference>
<dbReference type="GO" id="GO:0046394">
    <property type="term" value="P:carboxylic acid biosynthetic process"/>
    <property type="evidence" value="ECO:0007669"/>
    <property type="project" value="UniProtKB-ARBA"/>
</dbReference>
<dbReference type="GO" id="GO:0005829">
    <property type="term" value="C:cytosol"/>
    <property type="evidence" value="ECO:0007669"/>
    <property type="project" value="TreeGrafter"/>
</dbReference>
<proteinExistence type="inferred from homology"/>
<dbReference type="SUPFAM" id="SSF56752">
    <property type="entry name" value="D-aminoacid aminotransferase-like PLP-dependent enzymes"/>
    <property type="match status" value="1"/>
</dbReference>
<dbReference type="InterPro" id="IPR043132">
    <property type="entry name" value="BCAT-like_C"/>
</dbReference>
<dbReference type="Gene3D" id="3.30.470.10">
    <property type="match status" value="1"/>
</dbReference>
<organism evidence="2">
    <name type="scientific">marine metagenome</name>
    <dbReference type="NCBI Taxonomy" id="408172"/>
    <lineage>
        <taxon>unclassified sequences</taxon>
        <taxon>metagenomes</taxon>
        <taxon>ecological metagenomes</taxon>
    </lineage>
</organism>
<dbReference type="InterPro" id="IPR036038">
    <property type="entry name" value="Aminotransferase-like"/>
</dbReference>
<dbReference type="InterPro" id="IPR001544">
    <property type="entry name" value="Aminotrans_IV"/>
</dbReference>
<gene>
    <name evidence="2" type="ORF">METZ01_LOCUS319303</name>
</gene>
<dbReference type="PANTHER" id="PTHR42743">
    <property type="entry name" value="AMINO-ACID AMINOTRANSFERASE"/>
    <property type="match status" value="1"/>
</dbReference>
<dbReference type="Pfam" id="PF01063">
    <property type="entry name" value="Aminotran_4"/>
    <property type="match status" value="1"/>
</dbReference>
<accession>A0A382NZA8</accession>
<dbReference type="PANTHER" id="PTHR42743:SF11">
    <property type="entry name" value="AMINODEOXYCHORISMATE LYASE"/>
    <property type="match status" value="1"/>
</dbReference>